<comment type="caution">
    <text evidence="2">The sequence shown here is derived from an EMBL/GenBank/DDBJ whole genome shotgun (WGS) entry which is preliminary data.</text>
</comment>
<feature type="signal peptide" evidence="1">
    <location>
        <begin position="1"/>
        <end position="20"/>
    </location>
</feature>
<dbReference type="AlphaFoldDB" id="A0A844G063"/>
<protein>
    <submittedName>
        <fullName evidence="2">Uncharacterized protein</fullName>
    </submittedName>
</protein>
<dbReference type="RefSeq" id="WP_154417107.1">
    <property type="nucleotide sequence ID" value="NZ_VUNS01000003.1"/>
</dbReference>
<dbReference type="Proteomes" id="UP000435649">
    <property type="component" value="Unassembled WGS sequence"/>
</dbReference>
<reference evidence="2 3" key="1">
    <citation type="submission" date="2019-08" db="EMBL/GenBank/DDBJ databases">
        <title>In-depth cultivation of the pig gut microbiome towards novel bacterial diversity and tailored functional studies.</title>
        <authorList>
            <person name="Wylensek D."/>
            <person name="Hitch T.C.A."/>
            <person name="Clavel T."/>
        </authorList>
    </citation>
    <scope>NUCLEOTIDE SEQUENCE [LARGE SCALE GENOMIC DNA]</scope>
    <source>
        <strain evidence="2 3">BBE-744-WT-12</strain>
    </source>
</reference>
<accession>A0A844G063</accession>
<gene>
    <name evidence="2" type="ORF">FYJ85_04385</name>
</gene>
<proteinExistence type="predicted"/>
<keyword evidence="3" id="KW-1185">Reference proteome</keyword>
<evidence type="ECO:0000313" key="2">
    <source>
        <dbReference type="EMBL" id="MST96285.1"/>
    </source>
</evidence>
<name>A0A844G063_9BACT</name>
<sequence>MYRHLMLSAGALLLAAGAAAAPVELKIPQKIDASAPDIGLPQQPGARHYKLAAPGMDPVIGWANHDPKMTRIGDRIVVEWTCHLGDENGPGQTIVGTVVEFDPETGAPLNTERLQYTSLTPAPLPVRCRSWKFDPERIDEYFSHGGLELRDGTLYFSGRLLAIHGVTDDLSISLNSHHGIPPSVPAEHWRDEFDQKSGFTNEIVWTFLNFRQRWKVEGNRLIPDSPGYVDKRLPETQEVTKGRFKQLAPLPGWQHLPLLADAPADFLSGLKAPAEIRPEIATRTLPPRCPPGKLHIAADGNNGLAHYAEFRRPDGSTVAIRDNLKKRGFYYAAEKEKAEDYYPPAEETNIPGEAMPSAGNLPDGRAYLIANYDYRRNMYILLSKDGRNFDVARFVRGARLRAKKGIGKLNRPSGPNYFRSMIVGKKLWIVYSISKQEIGLTTIDLDSL</sequence>
<evidence type="ECO:0000256" key="1">
    <source>
        <dbReference type="SAM" id="SignalP"/>
    </source>
</evidence>
<feature type="chain" id="PRO_5032600472" evidence="1">
    <location>
        <begin position="21"/>
        <end position="448"/>
    </location>
</feature>
<organism evidence="2 3">
    <name type="scientific">Victivallis lenta</name>
    <dbReference type="NCBI Taxonomy" id="2606640"/>
    <lineage>
        <taxon>Bacteria</taxon>
        <taxon>Pseudomonadati</taxon>
        <taxon>Lentisphaerota</taxon>
        <taxon>Lentisphaeria</taxon>
        <taxon>Victivallales</taxon>
        <taxon>Victivallaceae</taxon>
        <taxon>Victivallis</taxon>
    </lineage>
</organism>
<keyword evidence="1" id="KW-0732">Signal</keyword>
<dbReference type="EMBL" id="VUNS01000003">
    <property type="protein sequence ID" value="MST96285.1"/>
    <property type="molecule type" value="Genomic_DNA"/>
</dbReference>
<evidence type="ECO:0000313" key="3">
    <source>
        <dbReference type="Proteomes" id="UP000435649"/>
    </source>
</evidence>